<sequence length="374" mass="42124">MNPKILICALFAPLTGLSAAAPEAENAPATAKASFSAAVIEKNMTEFNTAEVEITDKIKALKDKSKASALYRQMPASGPYIDRILTEVVKNPNDAMSKKGLTWSLSKCRTRDQLGEIADLFKAHYLDDPIINLYARSLSRGFSEDQAKALQTLHDQTNREDTRYFCQYYLAVNLQNRTKYNRRLSPEAKQAYLDKAFAILTKLNENPRVAEVSKSLAGRISAVMFEKNNLSVGSQAPEIIGDDHTGTIFKLSDYRGKVVQLTFWGSWCGPCMAMVPHERKLVEKWQDRPFVMIGVNSDNPTKLKQLVEKRTVTWRSFNNQQKDFKISDRWNVSAWPSLYIIDHKGVIRHRGLRGEAMEKALDALIQEAEAASKS</sequence>
<feature type="signal peptide" evidence="1">
    <location>
        <begin position="1"/>
        <end position="20"/>
    </location>
</feature>
<gene>
    <name evidence="3" type="ORF">JIN83_10825</name>
</gene>
<evidence type="ECO:0000259" key="2">
    <source>
        <dbReference type="PROSITE" id="PS51352"/>
    </source>
</evidence>
<dbReference type="InterPro" id="IPR036249">
    <property type="entry name" value="Thioredoxin-like_sf"/>
</dbReference>
<dbReference type="Proteomes" id="UP000634206">
    <property type="component" value="Unassembled WGS sequence"/>
</dbReference>
<dbReference type="CDD" id="cd02966">
    <property type="entry name" value="TlpA_like_family"/>
    <property type="match status" value="1"/>
</dbReference>
<dbReference type="PROSITE" id="PS51352">
    <property type="entry name" value="THIOREDOXIN_2"/>
    <property type="match status" value="1"/>
</dbReference>
<evidence type="ECO:0000313" key="3">
    <source>
        <dbReference type="EMBL" id="MBK1855455.1"/>
    </source>
</evidence>
<name>A0AAE2SC38_9BACT</name>
<reference evidence="3" key="1">
    <citation type="submission" date="2021-01" db="EMBL/GenBank/DDBJ databases">
        <title>Modified the classification status of verrucomicrobia.</title>
        <authorList>
            <person name="Feng X."/>
        </authorList>
    </citation>
    <scope>NUCLEOTIDE SEQUENCE</scope>
    <source>
        <strain evidence="3">5K15</strain>
    </source>
</reference>
<dbReference type="RefSeq" id="WP_309490067.1">
    <property type="nucleotide sequence ID" value="NZ_JAENIG010000006.1"/>
</dbReference>
<dbReference type="PANTHER" id="PTHR42852">
    <property type="entry name" value="THIOL:DISULFIDE INTERCHANGE PROTEIN DSBE"/>
    <property type="match status" value="1"/>
</dbReference>
<dbReference type="AlphaFoldDB" id="A0AAE2SC38"/>
<keyword evidence="1" id="KW-0732">Signal</keyword>
<dbReference type="EMBL" id="JAENIG010000006">
    <property type="protein sequence ID" value="MBK1855455.1"/>
    <property type="molecule type" value="Genomic_DNA"/>
</dbReference>
<dbReference type="InterPro" id="IPR050553">
    <property type="entry name" value="Thioredoxin_ResA/DsbE_sf"/>
</dbReference>
<dbReference type="InterPro" id="IPR013766">
    <property type="entry name" value="Thioredoxin_domain"/>
</dbReference>
<dbReference type="GO" id="GO:0016491">
    <property type="term" value="F:oxidoreductase activity"/>
    <property type="evidence" value="ECO:0007669"/>
    <property type="project" value="InterPro"/>
</dbReference>
<dbReference type="Pfam" id="PF00578">
    <property type="entry name" value="AhpC-TSA"/>
    <property type="match status" value="1"/>
</dbReference>
<dbReference type="PANTHER" id="PTHR42852:SF13">
    <property type="entry name" value="PROTEIN DIPZ"/>
    <property type="match status" value="1"/>
</dbReference>
<accession>A0AAE2SC38</accession>
<keyword evidence="4" id="KW-1185">Reference proteome</keyword>
<evidence type="ECO:0000256" key="1">
    <source>
        <dbReference type="SAM" id="SignalP"/>
    </source>
</evidence>
<evidence type="ECO:0000313" key="4">
    <source>
        <dbReference type="Proteomes" id="UP000634206"/>
    </source>
</evidence>
<dbReference type="InterPro" id="IPR000866">
    <property type="entry name" value="AhpC/TSA"/>
</dbReference>
<feature type="domain" description="Thioredoxin" evidence="2">
    <location>
        <begin position="230"/>
        <end position="370"/>
    </location>
</feature>
<proteinExistence type="predicted"/>
<organism evidence="3 4">
    <name type="scientific">Oceaniferula flava</name>
    <dbReference type="NCBI Taxonomy" id="2800421"/>
    <lineage>
        <taxon>Bacteria</taxon>
        <taxon>Pseudomonadati</taxon>
        <taxon>Verrucomicrobiota</taxon>
        <taxon>Verrucomicrobiia</taxon>
        <taxon>Verrucomicrobiales</taxon>
        <taxon>Verrucomicrobiaceae</taxon>
        <taxon>Oceaniferula</taxon>
    </lineage>
</organism>
<dbReference type="Gene3D" id="3.40.30.10">
    <property type="entry name" value="Glutaredoxin"/>
    <property type="match status" value="1"/>
</dbReference>
<feature type="chain" id="PRO_5042172553" evidence="1">
    <location>
        <begin position="21"/>
        <end position="374"/>
    </location>
</feature>
<protein>
    <submittedName>
        <fullName evidence="3">TlpA family protein disulfide reductase</fullName>
    </submittedName>
</protein>
<comment type="caution">
    <text evidence="3">The sequence shown here is derived from an EMBL/GenBank/DDBJ whole genome shotgun (WGS) entry which is preliminary data.</text>
</comment>
<dbReference type="GO" id="GO:0016209">
    <property type="term" value="F:antioxidant activity"/>
    <property type="evidence" value="ECO:0007669"/>
    <property type="project" value="InterPro"/>
</dbReference>
<dbReference type="SUPFAM" id="SSF52833">
    <property type="entry name" value="Thioredoxin-like"/>
    <property type="match status" value="1"/>
</dbReference>